<dbReference type="EMBL" id="SZYD01000008">
    <property type="protein sequence ID" value="KAD5507769.1"/>
    <property type="molecule type" value="Genomic_DNA"/>
</dbReference>
<evidence type="ECO:0000256" key="3">
    <source>
        <dbReference type="ARBA" id="ARBA00023163"/>
    </source>
</evidence>
<dbReference type="PANTHER" id="PTHR31208:SF19">
    <property type="entry name" value="C2 DOMAIN-CONTAINING PROTEIN"/>
    <property type="match status" value="1"/>
</dbReference>
<dbReference type="SUPFAM" id="SSF54277">
    <property type="entry name" value="CAD &amp; PB1 domains"/>
    <property type="match status" value="1"/>
</dbReference>
<organism evidence="7 8">
    <name type="scientific">Mikania micrantha</name>
    <name type="common">bitter vine</name>
    <dbReference type="NCBI Taxonomy" id="192012"/>
    <lineage>
        <taxon>Eukaryota</taxon>
        <taxon>Viridiplantae</taxon>
        <taxon>Streptophyta</taxon>
        <taxon>Embryophyta</taxon>
        <taxon>Tracheophyta</taxon>
        <taxon>Spermatophyta</taxon>
        <taxon>Magnoliopsida</taxon>
        <taxon>eudicotyledons</taxon>
        <taxon>Gunneridae</taxon>
        <taxon>Pentapetalae</taxon>
        <taxon>asterids</taxon>
        <taxon>campanulids</taxon>
        <taxon>Asterales</taxon>
        <taxon>Asteraceae</taxon>
        <taxon>Asteroideae</taxon>
        <taxon>Heliantheae alliance</taxon>
        <taxon>Eupatorieae</taxon>
        <taxon>Mikania</taxon>
    </lineage>
</organism>
<gene>
    <name evidence="7" type="ORF">E3N88_15472</name>
</gene>
<dbReference type="Gene3D" id="2.60.40.150">
    <property type="entry name" value="C2 domain"/>
    <property type="match status" value="1"/>
</dbReference>
<dbReference type="AlphaFoldDB" id="A0A5N6NW35"/>
<dbReference type="InterPro" id="IPR053793">
    <property type="entry name" value="PB1-like"/>
</dbReference>
<evidence type="ECO:0000256" key="4">
    <source>
        <dbReference type="ARBA" id="ARBA00023242"/>
    </source>
</evidence>
<feature type="domain" description="PB1" evidence="6">
    <location>
        <begin position="333"/>
        <end position="412"/>
    </location>
</feature>
<accession>A0A5N6NW35</accession>
<keyword evidence="3" id="KW-0804">Transcription</keyword>
<keyword evidence="1" id="KW-0805">Transcription regulation</keyword>
<dbReference type="Pfam" id="PF00168">
    <property type="entry name" value="C2"/>
    <property type="match status" value="1"/>
</dbReference>
<feature type="domain" description="C2" evidence="5">
    <location>
        <begin position="1"/>
        <end position="96"/>
    </location>
</feature>
<dbReference type="GO" id="GO:0003677">
    <property type="term" value="F:DNA binding"/>
    <property type="evidence" value="ECO:0007669"/>
    <property type="project" value="UniProtKB-KW"/>
</dbReference>
<dbReference type="SUPFAM" id="SSF49562">
    <property type="entry name" value="C2 domain (Calcium/lipid-binding domain, CaLB)"/>
    <property type="match status" value="1"/>
</dbReference>
<keyword evidence="8" id="KW-1185">Reference proteome</keyword>
<evidence type="ECO:0000259" key="6">
    <source>
        <dbReference type="PROSITE" id="PS51745"/>
    </source>
</evidence>
<sequence>MEHIFSYNEKDVYAKISITSNPEISVITQYVEGNGNNPIFNETLQIHVPTIDSSLKCEIYELCCTMRYDHPDKLLAFTLIPLSEILSKNGTLDKEFCLSLTDLFHSPSGFVHLSMSYTKEASPDKISIPPPVANGSANTNADLTEFEKTGFADPKVVKENHMMVTQYIGLNSDSSVSSDTYDLTDEVVGQNTNFQTFQAKQPIVVDSIAPSKVTCQITSKVLPPEDMDNQFLDVYCVTNPTRKPNGNHKTAKIPLTQHGIEKQFGKTMKEASHNLNVSLSTLKRKCKAHGILEWRGPKLLKRNANESCNIQISTNEANVTTQEPSTININKNTLFIKAEYVDDMIKFNLPISQATFATVEKTIGVKFKLSVGTFKLKYLDEDGDWILLSSNEEMNDCIHSLKKSDRIMIRLRVLPSPQPVSYPCL</sequence>
<keyword evidence="4" id="KW-0539">Nucleus</keyword>
<protein>
    <submittedName>
        <fullName evidence="7">Uncharacterized protein</fullName>
    </submittedName>
</protein>
<proteinExistence type="predicted"/>
<dbReference type="InterPro" id="IPR003035">
    <property type="entry name" value="RWP-RK_dom"/>
</dbReference>
<dbReference type="Proteomes" id="UP000326396">
    <property type="component" value="Linkage Group LG16"/>
</dbReference>
<evidence type="ECO:0000256" key="2">
    <source>
        <dbReference type="ARBA" id="ARBA00023125"/>
    </source>
</evidence>
<dbReference type="InterPro" id="IPR035892">
    <property type="entry name" value="C2_domain_sf"/>
</dbReference>
<dbReference type="CDD" id="cd05992">
    <property type="entry name" value="PB1"/>
    <property type="match status" value="1"/>
</dbReference>
<evidence type="ECO:0000259" key="5">
    <source>
        <dbReference type="PROSITE" id="PS50004"/>
    </source>
</evidence>
<reference evidence="7 8" key="1">
    <citation type="submission" date="2019-05" db="EMBL/GenBank/DDBJ databases">
        <title>Mikania micrantha, genome provides insights into the molecular mechanism of rapid growth.</title>
        <authorList>
            <person name="Liu B."/>
        </authorList>
    </citation>
    <scope>NUCLEOTIDE SEQUENCE [LARGE SCALE GENOMIC DNA]</scope>
    <source>
        <strain evidence="7">NLD-2019</strain>
        <tissue evidence="7">Leaf</tissue>
    </source>
</reference>
<dbReference type="InterPro" id="IPR000008">
    <property type="entry name" value="C2_dom"/>
</dbReference>
<keyword evidence="2" id="KW-0238">DNA-binding</keyword>
<dbReference type="PANTHER" id="PTHR31208">
    <property type="entry name" value="EXPRESSED PROTEIN"/>
    <property type="match status" value="1"/>
</dbReference>
<dbReference type="OrthoDB" id="270970at2759"/>
<dbReference type="Gene3D" id="3.10.20.90">
    <property type="entry name" value="Phosphatidylinositol 3-kinase Catalytic Subunit, Chain A, domain 1"/>
    <property type="match status" value="1"/>
</dbReference>
<comment type="caution">
    <text evidence="7">The sequence shown here is derived from an EMBL/GenBank/DDBJ whole genome shotgun (WGS) entry which is preliminary data.</text>
</comment>
<dbReference type="PROSITE" id="PS50004">
    <property type="entry name" value="C2"/>
    <property type="match status" value="1"/>
</dbReference>
<evidence type="ECO:0000256" key="1">
    <source>
        <dbReference type="ARBA" id="ARBA00023015"/>
    </source>
</evidence>
<evidence type="ECO:0000313" key="7">
    <source>
        <dbReference type="EMBL" id="KAD5507769.1"/>
    </source>
</evidence>
<name>A0A5N6NW35_9ASTR</name>
<dbReference type="PROSITE" id="PS51745">
    <property type="entry name" value="PB1"/>
    <property type="match status" value="1"/>
</dbReference>
<dbReference type="SMART" id="SM00666">
    <property type="entry name" value="PB1"/>
    <property type="match status" value="1"/>
</dbReference>
<dbReference type="Pfam" id="PF00564">
    <property type="entry name" value="PB1"/>
    <property type="match status" value="1"/>
</dbReference>
<evidence type="ECO:0000313" key="8">
    <source>
        <dbReference type="Proteomes" id="UP000326396"/>
    </source>
</evidence>
<dbReference type="Pfam" id="PF02042">
    <property type="entry name" value="RWP-RK"/>
    <property type="match status" value="1"/>
</dbReference>
<dbReference type="InterPro" id="IPR000270">
    <property type="entry name" value="PB1_dom"/>
</dbReference>